<feature type="compositionally biased region" description="Basic and acidic residues" evidence="1">
    <location>
        <begin position="556"/>
        <end position="565"/>
    </location>
</feature>
<dbReference type="EMBL" id="MSFO01000007">
    <property type="protein sequence ID" value="PLB45828.1"/>
    <property type="molecule type" value="Genomic_DNA"/>
</dbReference>
<dbReference type="GeneID" id="36560149"/>
<proteinExistence type="predicted"/>
<dbReference type="OrthoDB" id="4838614at2759"/>
<protein>
    <submittedName>
        <fullName evidence="2">Uncharacterized protein</fullName>
    </submittedName>
</protein>
<name>A0A2I2FYY0_9EURO</name>
<accession>A0A2I2FYY0</accession>
<dbReference type="Proteomes" id="UP000234275">
    <property type="component" value="Unassembled WGS sequence"/>
</dbReference>
<feature type="compositionally biased region" description="Acidic residues" evidence="1">
    <location>
        <begin position="582"/>
        <end position="591"/>
    </location>
</feature>
<keyword evidence="3" id="KW-1185">Reference proteome</keyword>
<comment type="caution">
    <text evidence="2">The sequence shown here is derived from an EMBL/GenBank/DDBJ whole genome shotgun (WGS) entry which is preliminary data.</text>
</comment>
<dbReference type="STRING" id="1392250.A0A2I2FYY0"/>
<evidence type="ECO:0000313" key="3">
    <source>
        <dbReference type="Proteomes" id="UP000234275"/>
    </source>
</evidence>
<dbReference type="RefSeq" id="XP_024701130.1">
    <property type="nucleotide sequence ID" value="XM_024852451.1"/>
</dbReference>
<dbReference type="AlphaFoldDB" id="A0A2I2FYY0"/>
<organism evidence="2 3">
    <name type="scientific">Aspergillus steynii IBT 23096</name>
    <dbReference type="NCBI Taxonomy" id="1392250"/>
    <lineage>
        <taxon>Eukaryota</taxon>
        <taxon>Fungi</taxon>
        <taxon>Dikarya</taxon>
        <taxon>Ascomycota</taxon>
        <taxon>Pezizomycotina</taxon>
        <taxon>Eurotiomycetes</taxon>
        <taxon>Eurotiomycetidae</taxon>
        <taxon>Eurotiales</taxon>
        <taxon>Aspergillaceae</taxon>
        <taxon>Aspergillus</taxon>
        <taxon>Aspergillus subgen. Circumdati</taxon>
    </lineage>
</organism>
<evidence type="ECO:0000313" key="2">
    <source>
        <dbReference type="EMBL" id="PLB45828.1"/>
    </source>
</evidence>
<dbReference type="VEuPathDB" id="FungiDB:P170DRAFT_467033"/>
<evidence type="ECO:0000256" key="1">
    <source>
        <dbReference type="SAM" id="MobiDB-lite"/>
    </source>
</evidence>
<feature type="compositionally biased region" description="Low complexity" evidence="1">
    <location>
        <begin position="540"/>
        <end position="555"/>
    </location>
</feature>
<gene>
    <name evidence="2" type="ORF">P170DRAFT_467033</name>
</gene>
<feature type="region of interest" description="Disordered" evidence="1">
    <location>
        <begin position="540"/>
        <end position="598"/>
    </location>
</feature>
<reference evidence="2 3" key="1">
    <citation type="submission" date="2016-12" db="EMBL/GenBank/DDBJ databases">
        <title>The genomes of Aspergillus section Nigri reveals drivers in fungal speciation.</title>
        <authorList>
            <consortium name="DOE Joint Genome Institute"/>
            <person name="Vesth T.C."/>
            <person name="Nybo J."/>
            <person name="Theobald S."/>
            <person name="Brandl J."/>
            <person name="Frisvad J.C."/>
            <person name="Nielsen K.F."/>
            <person name="Lyhne E.K."/>
            <person name="Kogle M.E."/>
            <person name="Kuo A."/>
            <person name="Riley R."/>
            <person name="Clum A."/>
            <person name="Nolan M."/>
            <person name="Lipzen A."/>
            <person name="Salamov A."/>
            <person name="Henrissat B."/>
            <person name="Wiebenga A."/>
            <person name="De Vries R.P."/>
            <person name="Grigoriev I.V."/>
            <person name="Mortensen U.H."/>
            <person name="Andersen M.R."/>
            <person name="Baker S.E."/>
        </authorList>
    </citation>
    <scope>NUCLEOTIDE SEQUENCE [LARGE SCALE GENOMIC DNA]</scope>
    <source>
        <strain evidence="2 3">IBT 23096</strain>
    </source>
</reference>
<sequence>MDIVEDVGSLLEEFARLKRLGQFTAAKTFFQESLAEFHASFPVALEYADLLAEQEMYEQICRLESPLGGEDFSPKDFDPADDPCTFLYRANWALIQALAAIHCQGRLKEACEKVQVFRYVFKILTQVESESNLITERDFDIWSWTHLYQMMIADGRVWDARDIIIASMRADGAAKTWLSVFGIEITSEHSFNRFLEDWKMDQYDEATCLALLDILVSACQELTSPSMSTLSDEDLVLAQRILENAGYLISRLEGNHVELVKTRSYLRFIIARTEVERKRAPQSMDIGMAKHLSMFPGLTFWTGVVPIYLPIKTENPGWIPRASTMTSSRPELETIASITHELGDYPTHILCRAELLHHCSEPGAVEQLTHMADLQICTQGDRLRYQHTCLARFLCIRALPHRQALLESLRVSQRAWCSFPGLTAWCVATVERALVLLTAAEEGSPAPLHEQGRNDDFSTSLPHDIQDRLLRNGLDRMYRLDLRKERPTSTTIITRTTTIKSALKSTPAPSDVCRCEVCSDSPAQHTCSGHHNAIEISSLDGSVSDEGSSSTSTSHDSFRTAHESDSQPSPPRRALTSVTVEDAPDTSDDEPSTIIHEN</sequence>